<evidence type="ECO:0000313" key="1">
    <source>
        <dbReference type="EMBL" id="MEI5994577.1"/>
    </source>
</evidence>
<keyword evidence="3" id="KW-1185">Reference proteome</keyword>
<evidence type="ECO:0000313" key="3">
    <source>
        <dbReference type="Proteomes" id="UP000195139"/>
    </source>
</evidence>
<accession>A0A242CGU7</accession>
<reference evidence="1 3" key="2">
    <citation type="submission" date="2018-07" db="EMBL/GenBank/DDBJ databases">
        <title>The Genome Sequence of Enterococcus sp. DIV0659b.</title>
        <authorList>
            <consortium name="The Broad Institute Genomics Platform"/>
            <consortium name="The Broad Institute Genomic Center for Infectious Diseases"/>
            <person name="Earl A."/>
            <person name="Manson A."/>
            <person name="Schwartman J."/>
            <person name="Gilmore M."/>
            <person name="Abouelleil A."/>
            <person name="Cao P."/>
            <person name="Chapman S."/>
            <person name="Cusick C."/>
            <person name="Shea T."/>
            <person name="Young S."/>
            <person name="Neafsey D."/>
            <person name="Nusbaum C."/>
            <person name="Birren B."/>
        </authorList>
    </citation>
    <scope>NUCLEOTIDE SEQUENCE [LARGE SCALE GENOMIC DNA]</scope>
    <source>
        <strain evidence="1 3">4G2_DIV0659</strain>
    </source>
</reference>
<proteinExistence type="predicted"/>
<protein>
    <recommendedName>
        <fullName evidence="4">WxL domain-containing protein</fullName>
    </recommendedName>
</protein>
<dbReference type="STRING" id="1834181.A5880_000068"/>
<evidence type="ECO:0000313" key="2">
    <source>
        <dbReference type="EMBL" id="OTO09389.1"/>
    </source>
</evidence>
<dbReference type="AlphaFoldDB" id="A0A242CGU7"/>
<dbReference type="OrthoDB" id="2247633at2"/>
<dbReference type="EMBL" id="NGLE01000001">
    <property type="protein sequence ID" value="OTO09389.1"/>
    <property type="molecule type" value="Genomic_DNA"/>
</dbReference>
<sequence length="721" mass="81218">MKLIKKKLFFSIVLILFSFVIEINTSIAESASSSPRFELGWIDKHPKWSNIRKTTIPKEHNFFMKHTNDTKAIDLTGGAKISGEYIDFSKITSTGSVRLTNVGFYGGKSIDVKVSVTSESSKEFLIGFKKNTFLNIIFDTPKNRVAHVKYEYFITNTNTPIAIGQYTNYTNIDVNVSIFIPNSSLSKILSVTPTYTTYDKSITNGLYATGSQESSSRDDPAYGFVALLKPTTSVTIDLTKPSNYQRHVGVYYNGAADTDIETSDLDGIDTKLDAVEDKNSIAEAEYMQLVPYKYNANYYYKNFSLTIPLENNHMMYDSLEIRDREGNDVSKKFDIKKTGTELSVSALGEELKKSSFYDNAYMFKLKYKIDFSKEIAPSKLDASGYYHLRTSAKRNLNGVITSAESNVSVNFNSQLTAKHTLDGKLIPGTSNFVVNKFLTQKTKIPTKLKGYQLVSYIPNTGDLDNYLMEKTTSEVTLNYRRLDIPILSIADTALTVNLSDSLLHLKGNVKLDGLEFYGYSIFLEYNKNKQEIVSAETNSEGKDFDVTVKLTDINAGKLDAKVYALDEFGRKSTVVNLSIDVVGSLKFNSLPVDSEFGVIKIPSKKEWLKPKQMQAFQVGDYRGANKHFQLKVMFVDRSQNNQLSDRLFFKKDADSEMERLVNNQAIPVYKGSTQAEIDKNEFNINFENDTGLFFEATPDMKIGSFQGDLVWTLEDVPHESD</sequence>
<comment type="caution">
    <text evidence="2">The sequence shown here is derived from an EMBL/GenBank/DDBJ whole genome shotgun (WGS) entry which is preliminary data.</text>
</comment>
<dbReference type="EMBL" id="NGLE02000001">
    <property type="protein sequence ID" value="MEI5994577.1"/>
    <property type="molecule type" value="Genomic_DNA"/>
</dbReference>
<evidence type="ECO:0008006" key="4">
    <source>
        <dbReference type="Google" id="ProtNLM"/>
    </source>
</evidence>
<reference evidence="2" key="1">
    <citation type="submission" date="2017-05" db="EMBL/GenBank/DDBJ databases">
        <title>The Genome Sequence of Enterococcus sp. 4G2_DIV0659.</title>
        <authorList>
            <consortium name="The Broad Institute Genomics Platform"/>
            <consortium name="The Broad Institute Genomic Center for Infectious Diseases"/>
            <person name="Earl A."/>
            <person name="Manson A."/>
            <person name="Schwartman J."/>
            <person name="Gilmore M."/>
            <person name="Abouelleil A."/>
            <person name="Cao P."/>
            <person name="Chapman S."/>
            <person name="Cusick C."/>
            <person name="Shea T."/>
            <person name="Young S."/>
            <person name="Neafsey D."/>
            <person name="Nusbaum C."/>
            <person name="Birren B."/>
        </authorList>
    </citation>
    <scope>NUCLEOTIDE SEQUENCE [LARGE SCALE GENOMIC DNA]</scope>
    <source>
        <strain evidence="2">4G2_DIV0659</strain>
    </source>
</reference>
<dbReference type="RefSeq" id="WP_143353610.1">
    <property type="nucleotide sequence ID" value="NZ_NGLE02000001.1"/>
</dbReference>
<organism evidence="2">
    <name type="scientific">Candidatus Enterococcus mansonii</name>
    <dbReference type="NCBI Taxonomy" id="1834181"/>
    <lineage>
        <taxon>Bacteria</taxon>
        <taxon>Bacillati</taxon>
        <taxon>Bacillota</taxon>
        <taxon>Bacilli</taxon>
        <taxon>Lactobacillales</taxon>
        <taxon>Enterococcaceae</taxon>
        <taxon>Enterococcus</taxon>
    </lineage>
</organism>
<name>A0A242CGU7_9ENTE</name>
<gene>
    <name evidence="2" type="ORF">A5880_000068</name>
    <name evidence="1" type="ORF">A5880_002163</name>
</gene>
<dbReference type="Proteomes" id="UP000195139">
    <property type="component" value="Unassembled WGS sequence"/>
</dbReference>